<evidence type="ECO:0000313" key="2">
    <source>
        <dbReference type="EMBL" id="MCC9293875.1"/>
    </source>
</evidence>
<dbReference type="Pfam" id="PF14804">
    <property type="entry name" value="Jag_N"/>
    <property type="match status" value="1"/>
</dbReference>
<name>A0ABS8N255_9CLOT</name>
<dbReference type="InterPro" id="IPR032782">
    <property type="entry name" value="KhpB_N"/>
</dbReference>
<evidence type="ECO:0000259" key="1">
    <source>
        <dbReference type="SMART" id="SM01245"/>
    </source>
</evidence>
<dbReference type="Pfam" id="PF03961">
    <property type="entry name" value="FapA"/>
    <property type="match status" value="1"/>
</dbReference>
<dbReference type="SMART" id="SM01245">
    <property type="entry name" value="Jag_N"/>
    <property type="match status" value="1"/>
</dbReference>
<comment type="caution">
    <text evidence="2">The sequence shown here is derived from an EMBL/GenBank/DDBJ whole genome shotgun (WGS) entry which is preliminary data.</text>
</comment>
<reference evidence="2" key="1">
    <citation type="submission" date="2021-11" db="EMBL/GenBank/DDBJ databases">
        <authorList>
            <person name="Qingchun L."/>
            <person name="Dong Z."/>
            <person name="Zongwei Q."/>
            <person name="Jia Z."/>
            <person name="Duotao L."/>
        </authorList>
    </citation>
    <scope>NUCLEOTIDE SEQUENCE</scope>
    <source>
        <strain evidence="2">WLY-B-L2</strain>
    </source>
</reference>
<dbReference type="RefSeq" id="WP_229980838.1">
    <property type="nucleotide sequence ID" value="NZ_JAJJPB010000002.1"/>
</dbReference>
<organism evidence="2 3">
    <name type="scientific">Clostridium aromativorans</name>
    <dbReference type="NCBI Taxonomy" id="2836848"/>
    <lineage>
        <taxon>Bacteria</taxon>
        <taxon>Bacillati</taxon>
        <taxon>Bacillota</taxon>
        <taxon>Clostridia</taxon>
        <taxon>Eubacteriales</taxon>
        <taxon>Clostridiaceae</taxon>
        <taxon>Clostridium</taxon>
    </lineage>
</organism>
<feature type="domain" description="RNA-binding protein KhpB N-terminal" evidence="1">
    <location>
        <begin position="4"/>
        <end position="51"/>
    </location>
</feature>
<evidence type="ECO:0000313" key="3">
    <source>
        <dbReference type="Proteomes" id="UP001165422"/>
    </source>
</evidence>
<dbReference type="InterPro" id="IPR046865">
    <property type="entry name" value="FapA_b_solenoid"/>
</dbReference>
<dbReference type="PANTHER" id="PTHR38032">
    <property type="entry name" value="POLYMERASE-RELATED"/>
    <property type="match status" value="1"/>
</dbReference>
<dbReference type="EMBL" id="JAJJPB010000002">
    <property type="protein sequence ID" value="MCC9293875.1"/>
    <property type="molecule type" value="Genomic_DNA"/>
</dbReference>
<proteinExistence type="predicted"/>
<keyword evidence="3" id="KW-1185">Reference proteome</keyword>
<dbReference type="Proteomes" id="UP001165422">
    <property type="component" value="Unassembled WGS sequence"/>
</dbReference>
<dbReference type="Pfam" id="PF20250">
    <property type="entry name" value="FapA_N"/>
    <property type="match status" value="1"/>
</dbReference>
<dbReference type="InterPro" id="IPR046866">
    <property type="entry name" value="FapA_N"/>
</dbReference>
<gene>
    <name evidence="2" type="ORF">LN736_03190</name>
</gene>
<accession>A0ABS8N255</accession>
<protein>
    <submittedName>
        <fullName evidence="2">FapA family protein</fullName>
    </submittedName>
</protein>
<sequence length="642" mass="70907">MKKIFKGVSLEDCLKSASYELNKPKEQLKYKVLKQKKSFFKKKTVIEVLIDDDEKDMAPLKSYENNGTIKVVKGKVIVKDPAADGKPAVICRSKHMSISVDGAEVEKKCEVFSNSSIEVTFHKDEPRRELNMHVSYDKMKAYAEVKYIPENKYALKDMEESQKASLKTEILESVSPAKYTVEEIKEELSNNKVVYGIIEENLKKAVEISERVLVAQGKEPVNGKDDLIEVKFKTFADLEEDVGGNVDFKSIGAVNAVEKGDVIAVRHVGTKGENGYDVYGKIKKCKNGKQLKLKAGTGCLLKDENTVEAAVSGKPSVNGNTFYVHQVHEINGDVDLSTGNVKYIGDIVVHGDVKEGMEVECGNDLVIDREVERATITALGDVAVVGSVVASKICGGGENVTKLHALEHLKKFNENLTKLIEVVKEIKSYDLLGRDKSDGEIIKVLLENKFKVLLRLGINVIADLNTQNEEDGEDEIVRYIRTKLMGIGPISIKNYLELNELIDEISDKIKYFEDTLALPVNVSLSYCQDSNIQSSGNVIITGKGEYVSTITANDSIEFAREGSVARGGILKSQREIKCKVVGSMAGVSTKLQVGSKGHIWADIAYHNTVFKVGNREMVLDSPSKSVHAYLKDGLIVVDKFVL</sequence>
<dbReference type="PANTHER" id="PTHR38032:SF1">
    <property type="entry name" value="RNA-BINDING PROTEIN KHPB N-TERMINAL DOMAIN-CONTAINING PROTEIN"/>
    <property type="match status" value="1"/>
</dbReference>
<dbReference type="InterPro" id="IPR005646">
    <property type="entry name" value="FapA"/>
</dbReference>